<feature type="region of interest" description="Disordered" evidence="1">
    <location>
        <begin position="286"/>
        <end position="322"/>
    </location>
</feature>
<dbReference type="InterPro" id="IPR006680">
    <property type="entry name" value="Amidohydro-rel"/>
</dbReference>
<reference evidence="3" key="1">
    <citation type="submission" date="2018-05" db="EMBL/GenBank/DDBJ databases">
        <authorList>
            <person name="Lanie J.A."/>
            <person name="Ng W.-L."/>
            <person name="Kazmierczak K.M."/>
            <person name="Andrzejewski T.M."/>
            <person name="Davidsen T.M."/>
            <person name="Wayne K.J."/>
            <person name="Tettelin H."/>
            <person name="Glass J.I."/>
            <person name="Rusch D."/>
            <person name="Podicherti R."/>
            <person name="Tsui H.-C.T."/>
            <person name="Winkler M.E."/>
        </authorList>
    </citation>
    <scope>NUCLEOTIDE SEQUENCE</scope>
</reference>
<sequence length="343" mass="37556">MGFTAANFIPTDGIIRGSGALALLGDGDPNDLILIPKTTQHLAYEPGKEYPKSLMGVIAVIRQTTFDTQHYIRMQTWSSKNPGGIRSEYNPALQSMALVIGAEKKQLAVVEPGSVLMISRTAKLAEELGIVPVIVATGHEWRRPDILTKVNFPFIVPVNFPAVPELPDEEDWKEVSLDELRSWDWAPEVPSLITAGSRDVALTLHGLSDHADFRKNIRHAIDRGLKEEDALAGLTTVPAKLTGSSDFLGTIEKGRIANLTIVEGGSWFDPDNPVSSVWIEGRHYPVDKPKSGKAKKEESELSKKNDKTRVAKAPGNYRGPLKRPDNIVIRNSTIWTCGPSGVI</sequence>
<organism evidence="3">
    <name type="scientific">marine metagenome</name>
    <dbReference type="NCBI Taxonomy" id="408172"/>
    <lineage>
        <taxon>unclassified sequences</taxon>
        <taxon>metagenomes</taxon>
        <taxon>ecological metagenomes</taxon>
    </lineage>
</organism>
<dbReference type="Pfam" id="PF01979">
    <property type="entry name" value="Amidohydro_1"/>
    <property type="match status" value="1"/>
</dbReference>
<accession>A0A382PL34</accession>
<proteinExistence type="predicted"/>
<dbReference type="Gene3D" id="3.20.20.140">
    <property type="entry name" value="Metal-dependent hydrolases"/>
    <property type="match status" value="1"/>
</dbReference>
<feature type="non-terminal residue" evidence="3">
    <location>
        <position position="343"/>
    </location>
</feature>
<dbReference type="GO" id="GO:0016787">
    <property type="term" value="F:hydrolase activity"/>
    <property type="evidence" value="ECO:0007669"/>
    <property type="project" value="InterPro"/>
</dbReference>
<feature type="compositionally biased region" description="Basic and acidic residues" evidence="1">
    <location>
        <begin position="286"/>
        <end position="309"/>
    </location>
</feature>
<dbReference type="AlphaFoldDB" id="A0A382PL34"/>
<dbReference type="EMBL" id="UINC01107751">
    <property type="protein sequence ID" value="SVC73355.1"/>
    <property type="molecule type" value="Genomic_DNA"/>
</dbReference>
<evidence type="ECO:0000256" key="1">
    <source>
        <dbReference type="SAM" id="MobiDB-lite"/>
    </source>
</evidence>
<gene>
    <name evidence="3" type="ORF">METZ01_LOCUS326209</name>
</gene>
<name>A0A382PL34_9ZZZZ</name>
<feature type="domain" description="Amidohydrolase-related" evidence="2">
    <location>
        <begin position="209"/>
        <end position="281"/>
    </location>
</feature>
<protein>
    <recommendedName>
        <fullName evidence="2">Amidohydrolase-related domain-containing protein</fullName>
    </recommendedName>
</protein>
<evidence type="ECO:0000313" key="3">
    <source>
        <dbReference type="EMBL" id="SVC73355.1"/>
    </source>
</evidence>
<evidence type="ECO:0000259" key="2">
    <source>
        <dbReference type="Pfam" id="PF01979"/>
    </source>
</evidence>